<gene>
    <name evidence="1" type="ORF">LTS18_013646</name>
</gene>
<keyword evidence="2" id="KW-1185">Reference proteome</keyword>
<protein>
    <submittedName>
        <fullName evidence="1">Uncharacterized protein</fullName>
    </submittedName>
</protein>
<dbReference type="Proteomes" id="UP001186974">
    <property type="component" value="Unassembled WGS sequence"/>
</dbReference>
<evidence type="ECO:0000313" key="1">
    <source>
        <dbReference type="EMBL" id="KAK3076198.1"/>
    </source>
</evidence>
<comment type="caution">
    <text evidence="1">The sequence shown here is derived from an EMBL/GenBank/DDBJ whole genome shotgun (WGS) entry which is preliminary data.</text>
</comment>
<reference evidence="1" key="1">
    <citation type="submission" date="2024-09" db="EMBL/GenBank/DDBJ databases">
        <title>Black Yeasts Isolated from many extreme environments.</title>
        <authorList>
            <person name="Coleine C."/>
            <person name="Stajich J.E."/>
            <person name="Selbmann L."/>
        </authorList>
    </citation>
    <scope>NUCLEOTIDE SEQUENCE</scope>
    <source>
        <strain evidence="1">CCFEE 5737</strain>
    </source>
</reference>
<organism evidence="1 2">
    <name type="scientific">Coniosporium uncinatum</name>
    <dbReference type="NCBI Taxonomy" id="93489"/>
    <lineage>
        <taxon>Eukaryota</taxon>
        <taxon>Fungi</taxon>
        <taxon>Dikarya</taxon>
        <taxon>Ascomycota</taxon>
        <taxon>Pezizomycotina</taxon>
        <taxon>Dothideomycetes</taxon>
        <taxon>Dothideomycetes incertae sedis</taxon>
        <taxon>Coniosporium</taxon>
    </lineage>
</organism>
<feature type="non-terminal residue" evidence="1">
    <location>
        <position position="304"/>
    </location>
</feature>
<dbReference type="EMBL" id="JAWDJW010004243">
    <property type="protein sequence ID" value="KAK3076198.1"/>
    <property type="molecule type" value="Genomic_DNA"/>
</dbReference>
<proteinExistence type="predicted"/>
<sequence length="304" mass="33575">MDHGESSPSVANDYSTPGAPSTGAKRKHGDGDGQTQQQRAKRNRYISIACNECKRRKIKCNGQTPCQRCGNLNLECLYAPNCCNNFKDSEEFKRMDAHIASLQQQVDDLYANISALRDQVDGPLMRGSPYDPNAYPPSMAMQQANMGTPTDPALLRPPEPNKPRYRGSTSASFSLGVARSSLQNMGIMGPEEAMEDGGDMTQDATPMGSPPQEHAVPAPLKQIAHATKDPIWVVSKEEANRLVHVWQEEMGLMYPVVDMDKMQRHINMLYTFVEAAQRTGLMQMGMPGADAIRDDQTSMLKLIL</sequence>
<name>A0ACC3DHR6_9PEZI</name>
<accession>A0ACC3DHR6</accession>
<evidence type="ECO:0000313" key="2">
    <source>
        <dbReference type="Proteomes" id="UP001186974"/>
    </source>
</evidence>